<keyword evidence="1" id="KW-0862">Zinc</keyword>
<sequence length="439" mass="46481">MGAPSARCDFGWLMLRRLPIVGSRGRTIPAGDGGMRKWLIGGGVILALALAGFFGIAPVLIDRSMNRVIPVPIRVTPQARALHRTLAIADMHADTLLWRRDLLDRASRGQVDLPRLQAGNVALQVFSSVTKTPKHQNYDANGADTDNITLLAIAQMQPPRTWGSLLQRSLWHAEKLDRAAAASGGQLRLVRAPADVDRLLADRKAWTQCYGDHCLTAAPVGAMLSIEGLQDLEGRLDNLDRLYAAGFRMAGMAHFFDNDVAGSMHGIAKGGLTPFGRQVIAAMEAKGMIVDVAHASHAAVADILRVARRPVVSSHGGVQATCRVNRNLTDAEIKGIAATGGVVGIGYWDAAVCATDPAAVARAIAHVRDLVGVDHVGLGSDFDGAVTTGFDTSQLVGITQALLDRGFTPDEIAKVMGGNVLRLLRNGLAPALAPGAPRS</sequence>
<comment type="catalytic activity">
    <reaction evidence="1">
        <text>an L-aminoacyl-L-amino acid + H2O = 2 an L-alpha-amino acid</text>
        <dbReference type="Rhea" id="RHEA:48940"/>
        <dbReference type="ChEBI" id="CHEBI:15377"/>
        <dbReference type="ChEBI" id="CHEBI:59869"/>
        <dbReference type="ChEBI" id="CHEBI:77460"/>
        <dbReference type="EC" id="3.4.13.19"/>
    </reaction>
</comment>
<keyword evidence="2" id="KW-0812">Transmembrane</keyword>
<comment type="subunit">
    <text evidence="1">Homodimer; disulfide-linked.</text>
</comment>
<keyword evidence="2" id="KW-1133">Transmembrane helix</keyword>
<dbReference type="InterPro" id="IPR032466">
    <property type="entry name" value="Metal_Hydrolase"/>
</dbReference>
<dbReference type="SUPFAM" id="SSF51556">
    <property type="entry name" value="Metallo-dependent hydrolases"/>
    <property type="match status" value="1"/>
</dbReference>
<keyword evidence="1" id="KW-0325">Glycoprotein</keyword>
<evidence type="ECO:0000313" key="3">
    <source>
        <dbReference type="EMBL" id="PAV68692.1"/>
    </source>
</evidence>
<dbReference type="EMBL" id="LIAE01009707">
    <property type="protein sequence ID" value="PAV68692.1"/>
    <property type="molecule type" value="Genomic_DNA"/>
</dbReference>
<comment type="cofactor">
    <cofactor evidence="1">
        <name>Zn(2+)</name>
        <dbReference type="ChEBI" id="CHEBI:29105"/>
    </cofactor>
</comment>
<evidence type="ECO:0000313" key="4">
    <source>
        <dbReference type="Proteomes" id="UP000218231"/>
    </source>
</evidence>
<dbReference type="GO" id="GO:0006508">
    <property type="term" value="P:proteolysis"/>
    <property type="evidence" value="ECO:0007669"/>
    <property type="project" value="UniProtKB-KW"/>
</dbReference>
<keyword evidence="1" id="KW-0479">Metal-binding</keyword>
<comment type="subcellular location">
    <subcellularLocation>
        <location evidence="1">Membrane</location>
        <topology evidence="1">Lipid-anchor</topology>
        <topology evidence="1">GPI-anchor</topology>
    </subcellularLocation>
</comment>
<accession>A0A2A2K476</accession>
<proteinExistence type="inferred from homology"/>
<keyword evidence="1" id="KW-0378">Hydrolase</keyword>
<comment type="caution">
    <text evidence="3">The sequence shown here is derived from an EMBL/GenBank/DDBJ whole genome shotgun (WGS) entry which is preliminary data.</text>
</comment>
<keyword evidence="4" id="KW-1185">Reference proteome</keyword>
<dbReference type="OrthoDB" id="445695at2759"/>
<dbReference type="PANTHER" id="PTHR10443:SF12">
    <property type="entry name" value="DIPEPTIDASE"/>
    <property type="match status" value="1"/>
</dbReference>
<keyword evidence="1" id="KW-0645">Protease</keyword>
<dbReference type="EC" id="3.4.13.19" evidence="1"/>
<name>A0A2A2K476_9BILA</name>
<keyword evidence="1" id="KW-0224">Dipeptidase</keyword>
<dbReference type="AlphaFoldDB" id="A0A2A2K476"/>
<dbReference type="PANTHER" id="PTHR10443">
    <property type="entry name" value="MICROSOMAL DIPEPTIDASE"/>
    <property type="match status" value="1"/>
</dbReference>
<dbReference type="Pfam" id="PF01244">
    <property type="entry name" value="Peptidase_M19"/>
    <property type="match status" value="1"/>
</dbReference>
<keyword evidence="1" id="KW-0449">Lipoprotein</keyword>
<keyword evidence="1" id="KW-0482">Metalloprotease</keyword>
<organism evidence="3 4">
    <name type="scientific">Diploscapter pachys</name>
    <dbReference type="NCBI Taxonomy" id="2018661"/>
    <lineage>
        <taxon>Eukaryota</taxon>
        <taxon>Metazoa</taxon>
        <taxon>Ecdysozoa</taxon>
        <taxon>Nematoda</taxon>
        <taxon>Chromadorea</taxon>
        <taxon>Rhabditida</taxon>
        <taxon>Rhabditina</taxon>
        <taxon>Rhabditomorpha</taxon>
        <taxon>Rhabditoidea</taxon>
        <taxon>Rhabditidae</taxon>
        <taxon>Diploscapter</taxon>
    </lineage>
</organism>
<gene>
    <name evidence="3" type="ORF">WR25_04057</name>
</gene>
<keyword evidence="1" id="KW-1015">Disulfide bond</keyword>
<keyword evidence="1" id="KW-0336">GPI-anchor</keyword>
<dbReference type="GO" id="GO:0098552">
    <property type="term" value="C:side of membrane"/>
    <property type="evidence" value="ECO:0007669"/>
    <property type="project" value="UniProtKB-KW"/>
</dbReference>
<evidence type="ECO:0000256" key="2">
    <source>
        <dbReference type="SAM" id="Phobius"/>
    </source>
</evidence>
<dbReference type="CDD" id="cd01301">
    <property type="entry name" value="rDP_like"/>
    <property type="match status" value="1"/>
</dbReference>
<dbReference type="GO" id="GO:0070573">
    <property type="term" value="F:metallodipeptidase activity"/>
    <property type="evidence" value="ECO:0007669"/>
    <property type="project" value="InterPro"/>
</dbReference>
<keyword evidence="2" id="KW-0472">Membrane</keyword>
<dbReference type="Gene3D" id="3.20.20.140">
    <property type="entry name" value="Metal-dependent hydrolases"/>
    <property type="match status" value="1"/>
</dbReference>
<protein>
    <recommendedName>
        <fullName evidence="1">Dipeptidase</fullName>
        <ecNumber evidence="1">3.4.13.19</ecNumber>
    </recommendedName>
</protein>
<dbReference type="STRING" id="2018661.A0A2A2K476"/>
<dbReference type="InterPro" id="IPR008257">
    <property type="entry name" value="Pept_M19"/>
</dbReference>
<feature type="transmembrane region" description="Helical" evidence="2">
    <location>
        <begin position="38"/>
        <end position="61"/>
    </location>
</feature>
<dbReference type="PROSITE" id="PS51365">
    <property type="entry name" value="RENAL_DIPEPTIDASE_2"/>
    <property type="match status" value="1"/>
</dbReference>
<dbReference type="GO" id="GO:0046872">
    <property type="term" value="F:metal ion binding"/>
    <property type="evidence" value="ECO:0007669"/>
    <property type="project" value="UniProtKB-UniRule"/>
</dbReference>
<comment type="similarity">
    <text evidence="1">Belongs to the metallo-dependent hydrolases superfamily. Peptidase M19 family.</text>
</comment>
<dbReference type="Proteomes" id="UP000218231">
    <property type="component" value="Unassembled WGS sequence"/>
</dbReference>
<evidence type="ECO:0000256" key="1">
    <source>
        <dbReference type="RuleBase" id="RU341113"/>
    </source>
</evidence>
<reference evidence="3 4" key="1">
    <citation type="journal article" date="2017" name="Curr. Biol.">
        <title>Genome architecture and evolution of a unichromosomal asexual nematode.</title>
        <authorList>
            <person name="Fradin H."/>
            <person name="Zegar C."/>
            <person name="Gutwein M."/>
            <person name="Lucas J."/>
            <person name="Kovtun M."/>
            <person name="Corcoran D."/>
            <person name="Baugh L.R."/>
            <person name="Kiontke K."/>
            <person name="Gunsalus K."/>
            <person name="Fitch D.H."/>
            <person name="Piano F."/>
        </authorList>
    </citation>
    <scope>NUCLEOTIDE SEQUENCE [LARGE SCALE GENOMIC DNA]</scope>
    <source>
        <strain evidence="3">PF1309</strain>
    </source>
</reference>